<keyword evidence="3" id="KW-0413">Isomerase</keyword>
<dbReference type="Proteomes" id="UP000016646">
    <property type="component" value="Unassembled WGS sequence"/>
</dbReference>
<keyword evidence="6" id="KW-1185">Reference proteome</keyword>
<evidence type="ECO:0000313" key="4">
    <source>
        <dbReference type="EMBL" id="ERK04520.1"/>
    </source>
</evidence>
<gene>
    <name evidence="4" type="ORF">HMPREF0860_0773</name>
    <name evidence="3" type="ORF">HMPREF1325_2183</name>
</gene>
<comment type="caution">
    <text evidence="3">The sequence shown here is derived from an EMBL/GenBank/DDBJ whole genome shotgun (WGS) entry which is preliminary data.</text>
</comment>
<reference evidence="5 6" key="1">
    <citation type="submission" date="2013-08" db="EMBL/GenBank/DDBJ databases">
        <authorList>
            <person name="Durkin A.S."/>
            <person name="Haft D.R."/>
            <person name="McCorrison J."/>
            <person name="Torralba M."/>
            <person name="Gillis M."/>
            <person name="Haft D.H."/>
            <person name="Methe B."/>
            <person name="Sutton G."/>
            <person name="Nelson K.E."/>
        </authorList>
    </citation>
    <scope>NUCLEOTIDE SEQUENCE [LARGE SCALE GENOMIC DNA]</scope>
    <source>
        <strain evidence="4 6">ATCC 35536</strain>
        <strain evidence="3 5">VPI DR56BR1116</strain>
    </source>
</reference>
<dbReference type="GO" id="GO:0097367">
    <property type="term" value="F:carbohydrate derivative binding"/>
    <property type="evidence" value="ECO:0007669"/>
    <property type="project" value="InterPro"/>
</dbReference>
<dbReference type="Pfam" id="PF01380">
    <property type="entry name" value="SIS"/>
    <property type="match status" value="1"/>
</dbReference>
<dbReference type="SUPFAM" id="SSF53697">
    <property type="entry name" value="SIS domain"/>
    <property type="match status" value="1"/>
</dbReference>
<dbReference type="eggNOG" id="COG0794">
    <property type="taxonomic scope" value="Bacteria"/>
</dbReference>
<dbReference type="PANTHER" id="PTHR43443">
    <property type="entry name" value="3-HEXULOSE-6-PHOSPHATE ISOMERASE"/>
    <property type="match status" value="1"/>
</dbReference>
<sequence length="182" mass="19604">MTIQQCGMSIIGEISDTFAQIDGAQVEILIQKIRSAKNVFVIGAGRSKIMLEAFCMRLNHLGYNAFVAGNIPCPPAEKGDLVVAASGSGETPSIIAVLERLKKIGVDVFLFTASPNPIPKSTADIVLRIPAAYTLDGTGGCSRQLMRTLFEQIVFIIGEAIIEKMSSDIPAEQIIKRHTNVE</sequence>
<dbReference type="STRING" id="1125725.HMPREF1325_2183"/>
<evidence type="ECO:0000259" key="2">
    <source>
        <dbReference type="PROSITE" id="PS51464"/>
    </source>
</evidence>
<comment type="similarity">
    <text evidence="1">Belongs to the SIS family. PHI subfamily.</text>
</comment>
<dbReference type="PATRIC" id="fig|1125725.3.peg.629"/>
<dbReference type="Proteomes" id="UP000016412">
    <property type="component" value="Unassembled WGS sequence"/>
</dbReference>
<dbReference type="AlphaFoldDB" id="U1FND5"/>
<dbReference type="GO" id="GO:1901135">
    <property type="term" value="P:carbohydrate derivative metabolic process"/>
    <property type="evidence" value="ECO:0007669"/>
    <property type="project" value="InterPro"/>
</dbReference>
<dbReference type="EMBL" id="AUZJ01000013">
    <property type="protein sequence ID" value="ERF61393.1"/>
    <property type="molecule type" value="Genomic_DNA"/>
</dbReference>
<evidence type="ECO:0000313" key="3">
    <source>
        <dbReference type="EMBL" id="ERF61393.1"/>
    </source>
</evidence>
<dbReference type="OrthoDB" id="9797832at2"/>
<feature type="domain" description="SIS" evidence="2">
    <location>
        <begin position="29"/>
        <end position="163"/>
    </location>
</feature>
<dbReference type="GO" id="GO:0016853">
    <property type="term" value="F:isomerase activity"/>
    <property type="evidence" value="ECO:0007669"/>
    <property type="project" value="UniProtKB-KW"/>
</dbReference>
<dbReference type="PROSITE" id="PS51464">
    <property type="entry name" value="SIS"/>
    <property type="match status" value="1"/>
</dbReference>
<dbReference type="PANTHER" id="PTHR43443:SF1">
    <property type="entry name" value="3-HEXULOSE-6-PHOSPHATE ISOMERASE"/>
    <property type="match status" value="1"/>
</dbReference>
<protein>
    <submittedName>
        <fullName evidence="3 4">6-phospho 3-hexuloisomerase</fullName>
    </submittedName>
</protein>
<name>U1FND5_TRESO</name>
<evidence type="ECO:0000313" key="6">
    <source>
        <dbReference type="Proteomes" id="UP000016646"/>
    </source>
</evidence>
<dbReference type="EMBL" id="AVQI01000020">
    <property type="protein sequence ID" value="ERK04520.1"/>
    <property type="molecule type" value="Genomic_DNA"/>
</dbReference>
<dbReference type="Gene3D" id="3.40.50.10490">
    <property type="entry name" value="Glucose-6-phosphate isomerase like protein, domain 1"/>
    <property type="match status" value="1"/>
</dbReference>
<organism evidence="3 5">
    <name type="scientific">Treponema socranskii subsp. socranskii VPI DR56BR1116 = ATCC 35536</name>
    <dbReference type="NCBI Taxonomy" id="1125725"/>
    <lineage>
        <taxon>Bacteria</taxon>
        <taxon>Pseudomonadati</taxon>
        <taxon>Spirochaetota</taxon>
        <taxon>Spirochaetia</taxon>
        <taxon>Spirochaetales</taxon>
        <taxon>Treponemataceae</taxon>
        <taxon>Treponema</taxon>
    </lineage>
</organism>
<dbReference type="RefSeq" id="WP_021329695.1">
    <property type="nucleotide sequence ID" value="NZ_AUZJ01000013.1"/>
</dbReference>
<dbReference type="InterPro" id="IPR001347">
    <property type="entry name" value="SIS_dom"/>
</dbReference>
<evidence type="ECO:0000313" key="5">
    <source>
        <dbReference type="Proteomes" id="UP000016412"/>
    </source>
</evidence>
<dbReference type="InterPro" id="IPR046348">
    <property type="entry name" value="SIS_dom_sf"/>
</dbReference>
<evidence type="ECO:0000256" key="1">
    <source>
        <dbReference type="ARBA" id="ARBA00009235"/>
    </source>
</evidence>
<dbReference type="InterPro" id="IPR017552">
    <property type="entry name" value="PHI/rmpB"/>
</dbReference>
<proteinExistence type="inferred from homology"/>
<accession>U1FND5</accession>